<evidence type="ECO:0000313" key="2">
    <source>
        <dbReference type="Proteomes" id="UP000823661"/>
    </source>
</evidence>
<proteinExistence type="predicted"/>
<dbReference type="SUPFAM" id="SSF56042">
    <property type="entry name" value="PurM C-terminal domain-like"/>
    <property type="match status" value="1"/>
</dbReference>
<organism evidence="1 2">
    <name type="scientific">Candidatus Cryptobacteroides intestinavium</name>
    <dbReference type="NCBI Taxonomy" id="2840766"/>
    <lineage>
        <taxon>Bacteria</taxon>
        <taxon>Pseudomonadati</taxon>
        <taxon>Bacteroidota</taxon>
        <taxon>Bacteroidia</taxon>
        <taxon>Bacteroidales</taxon>
        <taxon>Candidatus Cryptobacteroides</taxon>
    </lineage>
</organism>
<comment type="caution">
    <text evidence="1">The sequence shown here is derived from an EMBL/GenBank/DDBJ whole genome shotgun (WGS) entry which is preliminary data.</text>
</comment>
<dbReference type="Gene3D" id="3.90.650.10">
    <property type="entry name" value="PurM-like C-terminal domain"/>
    <property type="match status" value="1"/>
</dbReference>
<dbReference type="GO" id="GO:0006164">
    <property type="term" value="P:purine nucleotide biosynthetic process"/>
    <property type="evidence" value="ECO:0007669"/>
    <property type="project" value="TreeGrafter"/>
</dbReference>
<name>A0A9D9EQ79_9BACT</name>
<dbReference type="AlphaFoldDB" id="A0A9D9EQ79"/>
<dbReference type="GO" id="GO:0005737">
    <property type="term" value="C:cytoplasm"/>
    <property type="evidence" value="ECO:0007669"/>
    <property type="project" value="TreeGrafter"/>
</dbReference>
<reference evidence="1" key="2">
    <citation type="journal article" date="2021" name="PeerJ">
        <title>Extensive microbial diversity within the chicken gut microbiome revealed by metagenomics and culture.</title>
        <authorList>
            <person name="Gilroy R."/>
            <person name="Ravi A."/>
            <person name="Getino M."/>
            <person name="Pursley I."/>
            <person name="Horton D.L."/>
            <person name="Alikhan N.F."/>
            <person name="Baker D."/>
            <person name="Gharbi K."/>
            <person name="Hall N."/>
            <person name="Watson M."/>
            <person name="Adriaenssens E.M."/>
            <person name="Foster-Nyarko E."/>
            <person name="Jarju S."/>
            <person name="Secka A."/>
            <person name="Antonio M."/>
            <person name="Oren A."/>
            <person name="Chaudhuri R.R."/>
            <person name="La Ragione R."/>
            <person name="Hildebrand F."/>
            <person name="Pallen M.J."/>
        </authorList>
    </citation>
    <scope>NUCLEOTIDE SEQUENCE</scope>
    <source>
        <strain evidence="1">B1-20833</strain>
    </source>
</reference>
<dbReference type="PANTHER" id="PTHR10099">
    <property type="entry name" value="PHOSPHORIBOSYLFORMYLGLYCINAMIDINE SYNTHASE"/>
    <property type="match status" value="1"/>
</dbReference>
<evidence type="ECO:0000313" key="1">
    <source>
        <dbReference type="EMBL" id="MBO8451663.1"/>
    </source>
</evidence>
<dbReference type="EMBL" id="JADIMI010000018">
    <property type="protein sequence ID" value="MBO8451663.1"/>
    <property type="molecule type" value="Genomic_DNA"/>
</dbReference>
<reference evidence="1" key="1">
    <citation type="submission" date="2020-10" db="EMBL/GenBank/DDBJ databases">
        <authorList>
            <person name="Gilroy R."/>
        </authorList>
    </citation>
    <scope>NUCLEOTIDE SEQUENCE</scope>
    <source>
        <strain evidence="1">B1-20833</strain>
    </source>
</reference>
<protein>
    <submittedName>
        <fullName evidence="1">Uncharacterized protein</fullName>
    </submittedName>
</protein>
<dbReference type="GO" id="GO:0004642">
    <property type="term" value="F:phosphoribosylformylglycinamidine synthase activity"/>
    <property type="evidence" value="ECO:0007669"/>
    <property type="project" value="TreeGrafter"/>
</dbReference>
<dbReference type="Proteomes" id="UP000823661">
    <property type="component" value="Unassembled WGS sequence"/>
</dbReference>
<dbReference type="InterPro" id="IPR036676">
    <property type="entry name" value="PurM-like_C_sf"/>
</dbReference>
<gene>
    <name evidence="1" type="ORF">IAC06_02095</name>
</gene>
<dbReference type="PANTHER" id="PTHR10099:SF1">
    <property type="entry name" value="PHOSPHORIBOSYLFORMYLGLYCINAMIDINE SYNTHASE"/>
    <property type="match status" value="1"/>
</dbReference>
<accession>A0A9D9EQ79</accession>
<sequence length="454" mass="50123">MERKTDILFSEYIIDGTAMDSTPGDMLKECMPEECWKEFIAQWHTAGNEGCSEPVIDETADRIPVNFRYDCGKIYEYLSRIIRALPHTDHDAPETIDLDHPFSSTRLSIAETILGTIWKEGHFRISNLNISAEWIWDTSRLGNMAAFYTSVEAATGYIYELGTKLAGLEIRYAEGRCEAGFRITGVKDWLPFHDSGSGCRNTDGIILPDDGDPDISDTESRLAESGSISAPAEKTYLWNSRKCPDRIVRPYGTDRNGAESSRLIYIPFDTCQHKLGGSCLAEVLGNGNENGPEIMDPDYFIDCFEVVRELVEDGIVQSGVTVGKGGLLTAVAGILGYTDTEDRSTDSLSGIEDNELDGTEEIEIDISGLEQAYIETDSVRILFAEIPGVLIQIADTDYDYVDSQLLLQDIAYYPIARPGQLSGKPRIRLSSSSRTGLFSILAALMDGQSSEGED</sequence>